<dbReference type="EMBL" id="CAKKNE010000001">
    <property type="protein sequence ID" value="CAH0366482.1"/>
    <property type="molecule type" value="Genomic_DNA"/>
</dbReference>
<dbReference type="InterPro" id="IPR037185">
    <property type="entry name" value="EmrE-like"/>
</dbReference>
<feature type="transmembrane region" description="Helical" evidence="5">
    <location>
        <begin position="92"/>
        <end position="112"/>
    </location>
</feature>
<dbReference type="Pfam" id="PF03151">
    <property type="entry name" value="TPT"/>
    <property type="match status" value="1"/>
</dbReference>
<dbReference type="InterPro" id="IPR004853">
    <property type="entry name" value="Sugar_P_trans_dom"/>
</dbReference>
<evidence type="ECO:0000256" key="4">
    <source>
        <dbReference type="ARBA" id="ARBA00023136"/>
    </source>
</evidence>
<protein>
    <recommendedName>
        <fullName evidence="7">Sugar phosphate transporter domain-containing protein</fullName>
    </recommendedName>
</protein>
<keyword evidence="9" id="KW-1185">Reference proteome</keyword>
<feature type="transmembrane region" description="Helical" evidence="5">
    <location>
        <begin position="63"/>
        <end position="80"/>
    </location>
</feature>
<dbReference type="OrthoDB" id="6418713at2759"/>
<evidence type="ECO:0000256" key="6">
    <source>
        <dbReference type="SAM" id="SignalP"/>
    </source>
</evidence>
<evidence type="ECO:0000313" key="8">
    <source>
        <dbReference type="EMBL" id="CAH0366482.1"/>
    </source>
</evidence>
<evidence type="ECO:0000256" key="3">
    <source>
        <dbReference type="ARBA" id="ARBA00022989"/>
    </source>
</evidence>
<dbReference type="AlphaFoldDB" id="A0A8J2SHG2"/>
<evidence type="ECO:0000256" key="1">
    <source>
        <dbReference type="ARBA" id="ARBA00004141"/>
    </source>
</evidence>
<comment type="subcellular location">
    <subcellularLocation>
        <location evidence="1">Membrane</location>
        <topology evidence="1">Multi-pass membrane protein</topology>
    </subcellularLocation>
</comment>
<sequence>MAKMRTVLLLLVSANALERPKPKATIRTTKADVEAVAITEALQNIKLKVTGGATTGLAHRLEVGAFFGGWYALNIYYNIINKKVLKTVGLPWLVSWAQLVIGALYAMVGWTIGRPEPSSVSAAVKDAWPVAVAHCGQQVTTVISLGAGAVSMTHVVKALEPLFSAAVNAVVRGEILPLPVYAALVPVVGGVAVAIATDLSFNPLSFSAAMTSNLFSGLRAVLSKANLERTKQTAPELFGAATIGAACILAPLAFVVEGSKLSVLDDLDTNRVALQVALSGLFHYLNNEVMYMCLARVNPVTLAVGNTVKRVVIIAAAMVVLGEAMEPVAMVGTTVAIAGVLLYSILKQRLA</sequence>
<feature type="signal peptide" evidence="6">
    <location>
        <begin position="1"/>
        <end position="16"/>
    </location>
</feature>
<dbReference type="GO" id="GO:0016020">
    <property type="term" value="C:membrane"/>
    <property type="evidence" value="ECO:0007669"/>
    <property type="project" value="UniProtKB-SubCell"/>
</dbReference>
<dbReference type="Proteomes" id="UP000789595">
    <property type="component" value="Unassembled WGS sequence"/>
</dbReference>
<feature type="domain" description="Sugar phosphate transporter" evidence="7">
    <location>
        <begin position="62"/>
        <end position="344"/>
    </location>
</feature>
<feature type="transmembrane region" description="Helical" evidence="5">
    <location>
        <begin position="180"/>
        <end position="201"/>
    </location>
</feature>
<keyword evidence="2 5" id="KW-0812">Transmembrane</keyword>
<feature type="chain" id="PRO_5035248959" description="Sugar phosphate transporter domain-containing protein" evidence="6">
    <location>
        <begin position="17"/>
        <end position="351"/>
    </location>
</feature>
<organism evidence="8 9">
    <name type="scientific">Pelagomonas calceolata</name>
    <dbReference type="NCBI Taxonomy" id="35677"/>
    <lineage>
        <taxon>Eukaryota</taxon>
        <taxon>Sar</taxon>
        <taxon>Stramenopiles</taxon>
        <taxon>Ochrophyta</taxon>
        <taxon>Pelagophyceae</taxon>
        <taxon>Pelagomonadales</taxon>
        <taxon>Pelagomonadaceae</taxon>
        <taxon>Pelagomonas</taxon>
    </lineage>
</organism>
<keyword evidence="4 5" id="KW-0472">Membrane</keyword>
<reference evidence="8" key="1">
    <citation type="submission" date="2021-11" db="EMBL/GenBank/DDBJ databases">
        <authorList>
            <consortium name="Genoscope - CEA"/>
            <person name="William W."/>
        </authorList>
    </citation>
    <scope>NUCLEOTIDE SEQUENCE</scope>
</reference>
<evidence type="ECO:0000256" key="2">
    <source>
        <dbReference type="ARBA" id="ARBA00022692"/>
    </source>
</evidence>
<gene>
    <name evidence="8" type="ORF">PECAL_1P29780</name>
</gene>
<evidence type="ECO:0000313" key="9">
    <source>
        <dbReference type="Proteomes" id="UP000789595"/>
    </source>
</evidence>
<dbReference type="SUPFAM" id="SSF103481">
    <property type="entry name" value="Multidrug resistance efflux transporter EmrE"/>
    <property type="match status" value="1"/>
</dbReference>
<evidence type="ECO:0000256" key="5">
    <source>
        <dbReference type="SAM" id="Phobius"/>
    </source>
</evidence>
<accession>A0A8J2SHG2</accession>
<feature type="transmembrane region" description="Helical" evidence="5">
    <location>
        <begin position="237"/>
        <end position="256"/>
    </location>
</feature>
<name>A0A8J2SHG2_9STRA</name>
<keyword evidence="6" id="KW-0732">Signal</keyword>
<dbReference type="PANTHER" id="PTHR11132">
    <property type="entry name" value="SOLUTE CARRIER FAMILY 35"/>
    <property type="match status" value="1"/>
</dbReference>
<comment type="caution">
    <text evidence="8">The sequence shown here is derived from an EMBL/GenBank/DDBJ whole genome shotgun (WGS) entry which is preliminary data.</text>
</comment>
<keyword evidence="3 5" id="KW-1133">Transmembrane helix</keyword>
<evidence type="ECO:0000259" key="7">
    <source>
        <dbReference type="Pfam" id="PF03151"/>
    </source>
</evidence>
<proteinExistence type="predicted"/>
<dbReference type="InterPro" id="IPR050186">
    <property type="entry name" value="TPT_transporter"/>
</dbReference>
<feature type="transmembrane region" description="Helical" evidence="5">
    <location>
        <begin position="328"/>
        <end position="346"/>
    </location>
</feature>